<feature type="compositionally biased region" description="Polar residues" evidence="1">
    <location>
        <begin position="12"/>
        <end position="26"/>
    </location>
</feature>
<organism evidence="2 3">
    <name type="scientific">Cinara cedri</name>
    <dbReference type="NCBI Taxonomy" id="506608"/>
    <lineage>
        <taxon>Eukaryota</taxon>
        <taxon>Metazoa</taxon>
        <taxon>Ecdysozoa</taxon>
        <taxon>Arthropoda</taxon>
        <taxon>Hexapoda</taxon>
        <taxon>Insecta</taxon>
        <taxon>Pterygota</taxon>
        <taxon>Neoptera</taxon>
        <taxon>Paraneoptera</taxon>
        <taxon>Hemiptera</taxon>
        <taxon>Sternorrhyncha</taxon>
        <taxon>Aphidomorpha</taxon>
        <taxon>Aphidoidea</taxon>
        <taxon>Aphididae</taxon>
        <taxon>Lachninae</taxon>
        <taxon>Cinara</taxon>
    </lineage>
</organism>
<accession>A0A5E4NSL3</accession>
<proteinExistence type="predicted"/>
<gene>
    <name evidence="2" type="ORF">CINCED_3A022803</name>
</gene>
<protein>
    <submittedName>
        <fullName evidence="2">Uncharacterized protein</fullName>
    </submittedName>
</protein>
<feature type="region of interest" description="Disordered" evidence="1">
    <location>
        <begin position="1"/>
        <end position="26"/>
    </location>
</feature>
<dbReference type="OrthoDB" id="6770416at2759"/>
<dbReference type="AlphaFoldDB" id="A0A5E4NSL3"/>
<dbReference type="EMBL" id="CABPRJ010002414">
    <property type="protein sequence ID" value="VVC45825.1"/>
    <property type="molecule type" value="Genomic_DNA"/>
</dbReference>
<dbReference type="Proteomes" id="UP000325440">
    <property type="component" value="Unassembled WGS sequence"/>
</dbReference>
<evidence type="ECO:0000313" key="3">
    <source>
        <dbReference type="Proteomes" id="UP000325440"/>
    </source>
</evidence>
<evidence type="ECO:0000256" key="1">
    <source>
        <dbReference type="SAM" id="MobiDB-lite"/>
    </source>
</evidence>
<reference evidence="2 3" key="1">
    <citation type="submission" date="2019-08" db="EMBL/GenBank/DDBJ databases">
        <authorList>
            <person name="Alioto T."/>
            <person name="Alioto T."/>
            <person name="Gomez Garrido J."/>
        </authorList>
    </citation>
    <scope>NUCLEOTIDE SEQUENCE [LARGE SCALE GENOMIC DNA]</scope>
</reference>
<keyword evidence="3" id="KW-1185">Reference proteome</keyword>
<name>A0A5E4NSL3_9HEMI</name>
<evidence type="ECO:0000313" key="2">
    <source>
        <dbReference type="EMBL" id="VVC45825.1"/>
    </source>
</evidence>
<sequence length="100" mass="11628">MESYETYEETSCSGTTHPQGDGTWTRSEQLSATREQIKHFTPLEVAKVIIDDYLNPKNASDYAELSPKILKEFPKKAIIHLTRMHYCNTILRSEYIPEQY</sequence>